<protein>
    <submittedName>
        <fullName evidence="1">Uncharacterized protein</fullName>
    </submittedName>
</protein>
<evidence type="ECO:0000313" key="2">
    <source>
        <dbReference type="Proteomes" id="UP000527355"/>
    </source>
</evidence>
<accession>A0A7J7XID7</accession>
<comment type="caution">
    <text evidence="1">The sequence shown here is derived from an EMBL/GenBank/DDBJ whole genome shotgun (WGS) entry which is preliminary data.</text>
</comment>
<evidence type="ECO:0000313" key="1">
    <source>
        <dbReference type="EMBL" id="KAF6349070.1"/>
    </source>
</evidence>
<name>A0A7J7XID7_MYOMY</name>
<organism evidence="1 2">
    <name type="scientific">Myotis myotis</name>
    <name type="common">Greater mouse-eared bat</name>
    <name type="synonym">Vespertilio myotis</name>
    <dbReference type="NCBI Taxonomy" id="51298"/>
    <lineage>
        <taxon>Eukaryota</taxon>
        <taxon>Metazoa</taxon>
        <taxon>Chordata</taxon>
        <taxon>Craniata</taxon>
        <taxon>Vertebrata</taxon>
        <taxon>Euteleostomi</taxon>
        <taxon>Mammalia</taxon>
        <taxon>Eutheria</taxon>
        <taxon>Laurasiatheria</taxon>
        <taxon>Chiroptera</taxon>
        <taxon>Yangochiroptera</taxon>
        <taxon>Vespertilionidae</taxon>
        <taxon>Myotis</taxon>
    </lineage>
</organism>
<reference evidence="1 2" key="1">
    <citation type="journal article" date="2020" name="Nature">
        <title>Six reference-quality genomes reveal evolution of bat adaptations.</title>
        <authorList>
            <person name="Jebb D."/>
            <person name="Huang Z."/>
            <person name="Pippel M."/>
            <person name="Hughes G.M."/>
            <person name="Lavrichenko K."/>
            <person name="Devanna P."/>
            <person name="Winkler S."/>
            <person name="Jermiin L.S."/>
            <person name="Skirmuntt E.C."/>
            <person name="Katzourakis A."/>
            <person name="Burkitt-Gray L."/>
            <person name="Ray D.A."/>
            <person name="Sullivan K.A.M."/>
            <person name="Roscito J.G."/>
            <person name="Kirilenko B.M."/>
            <person name="Davalos L.M."/>
            <person name="Corthals A.P."/>
            <person name="Power M.L."/>
            <person name="Jones G."/>
            <person name="Ransome R.D."/>
            <person name="Dechmann D.K.N."/>
            <person name="Locatelli A.G."/>
            <person name="Puechmaille S.J."/>
            <person name="Fedrigo O."/>
            <person name="Jarvis E.D."/>
            <person name="Hiller M."/>
            <person name="Vernes S.C."/>
            <person name="Myers E.W."/>
            <person name="Teeling E.C."/>
        </authorList>
    </citation>
    <scope>NUCLEOTIDE SEQUENCE [LARGE SCALE GENOMIC DNA]</scope>
    <source>
        <strain evidence="1">MMyoMyo1</strain>
        <tissue evidence="1">Flight muscle</tissue>
    </source>
</reference>
<keyword evidence="2" id="KW-1185">Reference proteome</keyword>
<gene>
    <name evidence="1" type="ORF">mMyoMyo1_011647</name>
</gene>
<dbReference type="AlphaFoldDB" id="A0A7J7XID7"/>
<proteinExistence type="predicted"/>
<sequence>MILFQLPLEPSKMKKEWHLFLRLKTREVIFCQSYHNAWGCGEGREEITPAAFYMGLGILESVKSPVEKARSNLLSMTGLPKGSAMGNKGRGQNQFNVCLRIFIGSGSCPGEVNGGKRRLM</sequence>
<dbReference type="EMBL" id="JABWUV010000006">
    <property type="protein sequence ID" value="KAF6349070.1"/>
    <property type="molecule type" value="Genomic_DNA"/>
</dbReference>
<dbReference type="Proteomes" id="UP000527355">
    <property type="component" value="Unassembled WGS sequence"/>
</dbReference>